<sequence>MKQVEDGIDQIPTDIDDDISFVRTFLLARSRRLKFLWLAIIGLLALGTQQVLSLLPSSTTHSSHHQHHHDAIHAIQKCTIHNLHQHSSFLDTALPITLEEFTQRRNRLAEALHESNIDAFILEPGYSFQYYANISQTDWEPWEPEERPFLMVVQPDVDAESGQILARTSFLAPHFEEDRVRMLGMPFRSMTREGEGRAAAAAPAPAVGVVPKGLDMDLDIIVWEEDENPYQVLRNTTFRNISDVKVTVMVDEEIRDFIVRGLSTAGFETVGLNHQVESVKQRKTSAEIELLRAVNTGTVEAVRQMRPCLVPGLTEDQVTMILNNALLSVGFSLFFNIVLFDENAALPHGGTVTGDMILGYDTMVLIDVGAHFMGYSSDISRSFFIDGPARSSIRRRRCWYTWLMDLVDFLSFKESSSSSSGQVSSSTPEQNLEHSDLGNLHTLKLEIWNLVLAAQDASILAMTPAHAAADVDVAARDVISAAGYGDQFTHRVGHGIGIKAHESPYLNKGNTHARLLPGMTFTSEPGVYLESKFGVRHEDVFLVSELGLPAECLSGRRAQGPWDP</sequence>
<feature type="domain" description="Peptidase M24" evidence="2">
    <location>
        <begin position="290"/>
        <end position="388"/>
    </location>
</feature>
<dbReference type="Proteomes" id="UP000054302">
    <property type="component" value="Unassembled WGS sequence"/>
</dbReference>
<keyword evidence="1" id="KW-1133">Transmembrane helix</keyword>
<dbReference type="Pfam" id="PF00557">
    <property type="entry name" value="Peptidase_M24"/>
    <property type="match status" value="2"/>
</dbReference>
<evidence type="ECO:0000313" key="4">
    <source>
        <dbReference type="Proteomes" id="UP000054302"/>
    </source>
</evidence>
<dbReference type="RefSeq" id="XP_016224903.1">
    <property type="nucleotide sequence ID" value="XM_016369115.1"/>
</dbReference>
<dbReference type="InterPro" id="IPR029149">
    <property type="entry name" value="Creatin/AminoP/Spt16_N"/>
</dbReference>
<dbReference type="HOGENOM" id="CLU_017266_2_0_1"/>
<evidence type="ECO:0000313" key="3">
    <source>
        <dbReference type="EMBL" id="KIV93329.1"/>
    </source>
</evidence>
<reference evidence="3 4" key="1">
    <citation type="submission" date="2015-01" db="EMBL/GenBank/DDBJ databases">
        <title>The Genome Sequence of Exophiala mesophila CBS40295.</title>
        <authorList>
            <consortium name="The Broad Institute Genomics Platform"/>
            <person name="Cuomo C."/>
            <person name="de Hoog S."/>
            <person name="Gorbushina A."/>
            <person name="Stielow B."/>
            <person name="Teixiera M."/>
            <person name="Abouelleil A."/>
            <person name="Chapman S.B."/>
            <person name="Priest M."/>
            <person name="Young S.K."/>
            <person name="Wortman J."/>
            <person name="Nusbaum C."/>
            <person name="Birren B."/>
        </authorList>
    </citation>
    <scope>NUCLEOTIDE SEQUENCE [LARGE SCALE GENOMIC DNA]</scope>
    <source>
        <strain evidence="3 4">CBS 40295</strain>
    </source>
</reference>
<dbReference type="VEuPathDB" id="FungiDB:PV10_04549"/>
<proteinExistence type="predicted"/>
<dbReference type="SUPFAM" id="SSF53092">
    <property type="entry name" value="Creatinase/prolidase N-terminal domain"/>
    <property type="match status" value="1"/>
</dbReference>
<dbReference type="PANTHER" id="PTHR46112">
    <property type="entry name" value="AMINOPEPTIDASE"/>
    <property type="match status" value="1"/>
</dbReference>
<name>A0A0D1ZHM7_EXOME</name>
<dbReference type="OrthoDB" id="9995434at2759"/>
<evidence type="ECO:0000256" key="1">
    <source>
        <dbReference type="SAM" id="Phobius"/>
    </source>
</evidence>
<dbReference type="Gene3D" id="3.40.350.10">
    <property type="entry name" value="Creatinase/prolidase N-terminal domain"/>
    <property type="match status" value="1"/>
</dbReference>
<dbReference type="InterPro" id="IPR036005">
    <property type="entry name" value="Creatinase/aminopeptidase-like"/>
</dbReference>
<dbReference type="SUPFAM" id="SSF55920">
    <property type="entry name" value="Creatinase/aminopeptidase"/>
    <property type="match status" value="1"/>
</dbReference>
<dbReference type="Gene3D" id="3.90.230.10">
    <property type="entry name" value="Creatinase/methionine aminopeptidase superfamily"/>
    <property type="match status" value="1"/>
</dbReference>
<dbReference type="EMBL" id="KN847522">
    <property type="protein sequence ID" value="KIV93329.1"/>
    <property type="molecule type" value="Genomic_DNA"/>
</dbReference>
<feature type="transmembrane region" description="Helical" evidence="1">
    <location>
        <begin position="35"/>
        <end position="55"/>
    </location>
</feature>
<evidence type="ECO:0000259" key="2">
    <source>
        <dbReference type="Pfam" id="PF00557"/>
    </source>
</evidence>
<protein>
    <recommendedName>
        <fullName evidence="2">Peptidase M24 domain-containing protein</fullName>
    </recommendedName>
</protein>
<feature type="domain" description="Peptidase M24" evidence="2">
    <location>
        <begin position="445"/>
        <end position="545"/>
    </location>
</feature>
<organism evidence="3 4">
    <name type="scientific">Exophiala mesophila</name>
    <name type="common">Black yeast-like fungus</name>
    <dbReference type="NCBI Taxonomy" id="212818"/>
    <lineage>
        <taxon>Eukaryota</taxon>
        <taxon>Fungi</taxon>
        <taxon>Dikarya</taxon>
        <taxon>Ascomycota</taxon>
        <taxon>Pezizomycotina</taxon>
        <taxon>Eurotiomycetes</taxon>
        <taxon>Chaetothyriomycetidae</taxon>
        <taxon>Chaetothyriales</taxon>
        <taxon>Herpotrichiellaceae</taxon>
        <taxon>Exophiala</taxon>
    </lineage>
</organism>
<dbReference type="GeneID" id="27322394"/>
<dbReference type="InterPro" id="IPR000994">
    <property type="entry name" value="Pept_M24"/>
</dbReference>
<dbReference type="AlphaFoldDB" id="A0A0D1ZHM7"/>
<dbReference type="InterPro" id="IPR050659">
    <property type="entry name" value="Peptidase_M24B"/>
</dbReference>
<gene>
    <name evidence="3" type="ORF">PV10_04549</name>
</gene>
<keyword evidence="1" id="KW-0812">Transmembrane</keyword>
<keyword evidence="1" id="KW-0472">Membrane</keyword>
<accession>A0A0D1ZHM7</accession>
<dbReference type="STRING" id="212818.A0A0D1ZHM7"/>
<dbReference type="OMA" id="YYANVTQ"/>
<dbReference type="PANTHER" id="PTHR46112:SF2">
    <property type="entry name" value="XAA-PRO AMINOPEPTIDASE P-RELATED"/>
    <property type="match status" value="1"/>
</dbReference>
<keyword evidence="4" id="KW-1185">Reference proteome</keyword>